<dbReference type="GO" id="GO:0006508">
    <property type="term" value="P:proteolysis"/>
    <property type="evidence" value="ECO:0007669"/>
    <property type="project" value="UniProtKB-KW"/>
</dbReference>
<comment type="similarity">
    <text evidence="1">Belongs to the peptidase A1 family.</text>
</comment>
<keyword evidence="4" id="KW-0378">Hydrolase</keyword>
<gene>
    <name evidence="9" type="primary">LOC109707428</name>
</gene>
<dbReference type="InterPro" id="IPR032799">
    <property type="entry name" value="TAXi_C"/>
</dbReference>
<name>A0A6P5ESI2_ANACO</name>
<keyword evidence="6" id="KW-0732">Signal</keyword>
<keyword evidence="2" id="KW-0645">Protease</keyword>
<dbReference type="GO" id="GO:0004190">
    <property type="term" value="F:aspartic-type endopeptidase activity"/>
    <property type="evidence" value="ECO:0007669"/>
    <property type="project" value="UniProtKB-KW"/>
</dbReference>
<evidence type="ECO:0000256" key="1">
    <source>
        <dbReference type="ARBA" id="ARBA00007447"/>
    </source>
</evidence>
<dbReference type="GO" id="GO:0005576">
    <property type="term" value="C:extracellular region"/>
    <property type="evidence" value="ECO:0007669"/>
    <property type="project" value="TreeGrafter"/>
</dbReference>
<dbReference type="PANTHER" id="PTHR47967:SF123">
    <property type="entry name" value="ASPARTIC PROTEINASE NEPENTHESIN-1-LIKE"/>
    <property type="match status" value="1"/>
</dbReference>
<dbReference type="Gene3D" id="2.40.70.10">
    <property type="entry name" value="Acid Proteases"/>
    <property type="match status" value="2"/>
</dbReference>
<dbReference type="InterPro" id="IPR051708">
    <property type="entry name" value="Plant_Aspart_Prot_A1"/>
</dbReference>
<dbReference type="Proteomes" id="UP000515123">
    <property type="component" value="Linkage group 3"/>
</dbReference>
<dbReference type="PANTHER" id="PTHR47967">
    <property type="entry name" value="OS07G0603500 PROTEIN-RELATED"/>
    <property type="match status" value="1"/>
</dbReference>
<evidence type="ECO:0000256" key="3">
    <source>
        <dbReference type="ARBA" id="ARBA00022750"/>
    </source>
</evidence>
<evidence type="ECO:0000313" key="9">
    <source>
        <dbReference type="RefSeq" id="XP_020084258.1"/>
    </source>
</evidence>
<dbReference type="InterPro" id="IPR034161">
    <property type="entry name" value="Pepsin-like_plant"/>
</dbReference>
<dbReference type="Pfam" id="PF14543">
    <property type="entry name" value="TAXi_N"/>
    <property type="match status" value="1"/>
</dbReference>
<dbReference type="InterPro" id="IPR032861">
    <property type="entry name" value="TAXi_N"/>
</dbReference>
<organism evidence="8 9">
    <name type="scientific">Ananas comosus</name>
    <name type="common">Pineapple</name>
    <name type="synonym">Ananas ananas</name>
    <dbReference type="NCBI Taxonomy" id="4615"/>
    <lineage>
        <taxon>Eukaryota</taxon>
        <taxon>Viridiplantae</taxon>
        <taxon>Streptophyta</taxon>
        <taxon>Embryophyta</taxon>
        <taxon>Tracheophyta</taxon>
        <taxon>Spermatophyta</taxon>
        <taxon>Magnoliopsida</taxon>
        <taxon>Liliopsida</taxon>
        <taxon>Poales</taxon>
        <taxon>Bromeliaceae</taxon>
        <taxon>Bromelioideae</taxon>
        <taxon>Ananas</taxon>
    </lineage>
</organism>
<evidence type="ECO:0000259" key="7">
    <source>
        <dbReference type="PROSITE" id="PS51767"/>
    </source>
</evidence>
<sequence>MAQMIHGFITLFALSLLVVALTMSPTFAEQPGKSEGEGEGEGEGLTLELIHRYSIRSPLYSPNLTTVEMIKQLVEISDRRYFEIAMSLAHGSRLMGVRPIVAHDKWLYMVKLGIGNPPTFTRLHLDTGSNIMWTQCAPCRSYFPQLPPLYWPAKSRTYRTLPCDHRLCAGYPCINNKCHYEMKFFDGTYTKGIIAAERFTFASNLGGRSEAVDGVGFGCSKESSSDMYPRTQAVSGILGLGSDVRSFLMQLGDRAKGRFSYCLVPLEHTGQSYLRFGTDVERIKHAQTTPILPKHELEVYSLELKDLSVDGRLLRLPPDTFKVNRNGTGGCIIDSGLSVTFMIGEAFDALVHSLEEYFQNYDLRKIEDPRDTGLELCYKKPRGFSSYPTVGFHLRGAVFRPKAKSVFLIDEALGTFCLFVRKGEFTLLAAVLQQNFRMVFDVRKRKLTFAEENCARD</sequence>
<reference evidence="9" key="2">
    <citation type="submission" date="2025-08" db="UniProtKB">
        <authorList>
            <consortium name="RefSeq"/>
        </authorList>
    </citation>
    <scope>IDENTIFICATION</scope>
    <source>
        <tissue evidence="9">Leaf</tissue>
    </source>
</reference>
<keyword evidence="5" id="KW-0325">Glycoprotein</keyword>
<feature type="chain" id="PRO_5028204272" evidence="6">
    <location>
        <begin position="29"/>
        <end position="457"/>
    </location>
</feature>
<evidence type="ECO:0000256" key="4">
    <source>
        <dbReference type="ARBA" id="ARBA00022801"/>
    </source>
</evidence>
<evidence type="ECO:0000256" key="5">
    <source>
        <dbReference type="ARBA" id="ARBA00023180"/>
    </source>
</evidence>
<evidence type="ECO:0000313" key="8">
    <source>
        <dbReference type="Proteomes" id="UP000515123"/>
    </source>
</evidence>
<dbReference type="RefSeq" id="XP_020084258.1">
    <property type="nucleotide sequence ID" value="XM_020228669.1"/>
</dbReference>
<proteinExistence type="inferred from homology"/>
<protein>
    <submittedName>
        <fullName evidence="9">Aspartic proteinase CDR1-like</fullName>
    </submittedName>
</protein>
<dbReference type="AlphaFoldDB" id="A0A6P5ESI2"/>
<evidence type="ECO:0000256" key="2">
    <source>
        <dbReference type="ARBA" id="ARBA00022670"/>
    </source>
</evidence>
<dbReference type="OrthoDB" id="1072226at2759"/>
<reference evidence="8" key="1">
    <citation type="journal article" date="2015" name="Nat. Genet.">
        <title>The pineapple genome and the evolution of CAM photosynthesis.</title>
        <authorList>
            <person name="Ming R."/>
            <person name="VanBuren R."/>
            <person name="Wai C.M."/>
            <person name="Tang H."/>
            <person name="Schatz M.C."/>
            <person name="Bowers J.E."/>
            <person name="Lyons E."/>
            <person name="Wang M.L."/>
            <person name="Chen J."/>
            <person name="Biggers E."/>
            <person name="Zhang J."/>
            <person name="Huang L."/>
            <person name="Zhang L."/>
            <person name="Miao W."/>
            <person name="Zhang J."/>
            <person name="Ye Z."/>
            <person name="Miao C."/>
            <person name="Lin Z."/>
            <person name="Wang H."/>
            <person name="Zhou H."/>
            <person name="Yim W.C."/>
            <person name="Priest H.D."/>
            <person name="Zheng C."/>
            <person name="Woodhouse M."/>
            <person name="Edger P.P."/>
            <person name="Guyot R."/>
            <person name="Guo H.B."/>
            <person name="Guo H."/>
            <person name="Zheng G."/>
            <person name="Singh R."/>
            <person name="Sharma A."/>
            <person name="Min X."/>
            <person name="Zheng Y."/>
            <person name="Lee H."/>
            <person name="Gurtowski J."/>
            <person name="Sedlazeck F.J."/>
            <person name="Harkess A."/>
            <person name="McKain M.R."/>
            <person name="Liao Z."/>
            <person name="Fang J."/>
            <person name="Liu J."/>
            <person name="Zhang X."/>
            <person name="Zhang Q."/>
            <person name="Hu W."/>
            <person name="Qin Y."/>
            <person name="Wang K."/>
            <person name="Chen L.Y."/>
            <person name="Shirley N."/>
            <person name="Lin Y.R."/>
            <person name="Liu L.Y."/>
            <person name="Hernandez A.G."/>
            <person name="Wright C.L."/>
            <person name="Bulone V."/>
            <person name="Tuskan G.A."/>
            <person name="Heath K."/>
            <person name="Zee F."/>
            <person name="Moore P.H."/>
            <person name="Sunkar R."/>
            <person name="Leebens-Mack J.H."/>
            <person name="Mockler T."/>
            <person name="Bennetzen J.L."/>
            <person name="Freeling M."/>
            <person name="Sankoff D."/>
            <person name="Paterson A.H."/>
            <person name="Zhu X."/>
            <person name="Yang X."/>
            <person name="Smith J.A."/>
            <person name="Cushman J.C."/>
            <person name="Paull R.E."/>
            <person name="Yu Q."/>
        </authorList>
    </citation>
    <scope>NUCLEOTIDE SEQUENCE [LARGE SCALE GENOMIC DNA]</scope>
    <source>
        <strain evidence="8">cv. F153</strain>
    </source>
</reference>
<dbReference type="Pfam" id="PF14541">
    <property type="entry name" value="TAXi_C"/>
    <property type="match status" value="1"/>
</dbReference>
<dbReference type="CDD" id="cd05476">
    <property type="entry name" value="pepsin_A_like_plant"/>
    <property type="match status" value="1"/>
</dbReference>
<keyword evidence="3" id="KW-0064">Aspartyl protease</keyword>
<dbReference type="InterPro" id="IPR021109">
    <property type="entry name" value="Peptidase_aspartic_dom_sf"/>
</dbReference>
<dbReference type="InterPro" id="IPR033121">
    <property type="entry name" value="PEPTIDASE_A1"/>
</dbReference>
<evidence type="ECO:0000256" key="6">
    <source>
        <dbReference type="SAM" id="SignalP"/>
    </source>
</evidence>
<feature type="domain" description="Peptidase A1" evidence="7">
    <location>
        <begin position="108"/>
        <end position="450"/>
    </location>
</feature>
<dbReference type="PROSITE" id="PS51767">
    <property type="entry name" value="PEPTIDASE_A1"/>
    <property type="match status" value="1"/>
</dbReference>
<accession>A0A6P5ESI2</accession>
<dbReference type="GeneID" id="109707428"/>
<keyword evidence="8" id="KW-1185">Reference proteome</keyword>
<feature type="signal peptide" evidence="6">
    <location>
        <begin position="1"/>
        <end position="28"/>
    </location>
</feature>
<dbReference type="SUPFAM" id="SSF50630">
    <property type="entry name" value="Acid proteases"/>
    <property type="match status" value="1"/>
</dbReference>